<evidence type="ECO:0000313" key="2">
    <source>
        <dbReference type="Proteomes" id="UP000011728"/>
    </source>
</evidence>
<gene>
    <name evidence="1" type="ORF">Cspa_c25920</name>
</gene>
<dbReference type="EMBL" id="CP004121">
    <property type="protein sequence ID" value="AGF56357.1"/>
    <property type="molecule type" value="Genomic_DNA"/>
</dbReference>
<dbReference type="PANTHER" id="PTHR45947">
    <property type="entry name" value="SULFOQUINOVOSYL TRANSFERASE SQD2"/>
    <property type="match status" value="1"/>
</dbReference>
<dbReference type="KEGG" id="csr:Cspa_c25920"/>
<dbReference type="Pfam" id="PF13692">
    <property type="entry name" value="Glyco_trans_1_4"/>
    <property type="match status" value="1"/>
</dbReference>
<dbReference type="InterPro" id="IPR050194">
    <property type="entry name" value="Glycosyltransferase_grp1"/>
</dbReference>
<dbReference type="PATRIC" id="fig|931276.5.peg.2599"/>
<dbReference type="eggNOG" id="COG0438">
    <property type="taxonomic scope" value="Bacteria"/>
</dbReference>
<dbReference type="AlphaFoldDB" id="M1MY77"/>
<dbReference type="HOGENOM" id="CLU_041132_3_1_9"/>
<keyword evidence="2" id="KW-1185">Reference proteome</keyword>
<organism evidence="1 2">
    <name type="scientific">Clostridium saccharoperbutylacetonicum N1-4(HMT)</name>
    <dbReference type="NCBI Taxonomy" id="931276"/>
    <lineage>
        <taxon>Bacteria</taxon>
        <taxon>Bacillati</taxon>
        <taxon>Bacillota</taxon>
        <taxon>Clostridia</taxon>
        <taxon>Eubacteriales</taxon>
        <taxon>Clostridiaceae</taxon>
        <taxon>Clostridium</taxon>
    </lineage>
</organism>
<dbReference type="GO" id="GO:0016757">
    <property type="term" value="F:glycosyltransferase activity"/>
    <property type="evidence" value="ECO:0007669"/>
    <property type="project" value="TreeGrafter"/>
</dbReference>
<name>M1MY77_9CLOT</name>
<dbReference type="Gene3D" id="3.40.50.2000">
    <property type="entry name" value="Glycogen Phosphorylase B"/>
    <property type="match status" value="2"/>
</dbReference>
<dbReference type="OrthoDB" id="9816564at2"/>
<dbReference type="SUPFAM" id="SSF53756">
    <property type="entry name" value="UDP-Glycosyltransferase/glycogen phosphorylase"/>
    <property type="match status" value="1"/>
</dbReference>
<dbReference type="PANTHER" id="PTHR45947:SF3">
    <property type="entry name" value="SULFOQUINOVOSYL TRANSFERASE SQD2"/>
    <property type="match status" value="1"/>
</dbReference>
<keyword evidence="1" id="KW-0808">Transferase</keyword>
<dbReference type="Proteomes" id="UP000011728">
    <property type="component" value="Chromosome"/>
</dbReference>
<dbReference type="STRING" id="36745.CLSAP_24120"/>
<sequence>MKSILYISLADWYWIKQRPQHLCEAMSKLNYEVDYFCKKAWSRVGRCQQQSYGAANVNVLRQTRFPFESKSRMIEKINNIIIKRRIKSILKKKYSFVIVTYPNQIKCLTENIIKENRIIYDCMDNYKELFKNNKYSEDLGVMEEKVLSIAEKVVVSSEQIKKNLIYEYKAEAKKIKVINNGVDINNFNLFVNRTNIVFNNNKQKVGYIGTVGNWVDIELIKFAGSNRPEVNFYIIGPILKECPIYEETRKFKNIHLTGTKDYREIPAILKELDVAIIPFKLNKLIECVNPVKVYEYLAMNKPVVAVKYKETEHFKDLIYLYSSKEEFLEKLNKALSEKTIDTSRREYALKNSWEIRGKEFIEFINE</sequence>
<protein>
    <submittedName>
        <fullName evidence="1">Glycosyltransferase</fullName>
    </submittedName>
</protein>
<accession>M1MY77</accession>
<reference evidence="1 2" key="1">
    <citation type="submission" date="2013-02" db="EMBL/GenBank/DDBJ databases">
        <title>Genome sequence of Clostridium saccharoperbutylacetonicum N1-4(HMT).</title>
        <authorList>
            <person name="Poehlein A."/>
            <person name="Daniel R."/>
        </authorList>
    </citation>
    <scope>NUCLEOTIDE SEQUENCE [LARGE SCALE GENOMIC DNA]</scope>
    <source>
        <strain evidence="2">N1-4(HMT)</strain>
    </source>
</reference>
<proteinExistence type="predicted"/>
<dbReference type="RefSeq" id="WP_015392676.1">
    <property type="nucleotide sequence ID" value="NC_020291.1"/>
</dbReference>
<evidence type="ECO:0000313" key="1">
    <source>
        <dbReference type="EMBL" id="AGF56357.1"/>
    </source>
</evidence>